<name>A0A2M8S0Q5_9PAST</name>
<sequence length="128" mass="14661">MPHLFLLFLLIVSSFAQATTTRQDPFNKQHPISSQTTTATQEISCAKSPALAENSHFAQLTLIGIVLNNHSQTLFFLDEKQQLFSAAPQEFIAKEGFQIHKIEQNRIHFFDWRQSKNCTTPTTFTMKF</sequence>
<reference evidence="2 3" key="1">
    <citation type="submission" date="2017-11" db="EMBL/GenBank/DDBJ databases">
        <title>Reclassification of Bisgaard taxon 7 as Conservatibacter flavescens gen. nov., sp. nov.</title>
        <authorList>
            <person name="Christensen H."/>
        </authorList>
    </citation>
    <scope>NUCLEOTIDE SEQUENCE [LARGE SCALE GENOMIC DNA]</scope>
    <source>
        <strain evidence="2 3">7_4</strain>
    </source>
</reference>
<comment type="caution">
    <text evidence="2">The sequence shown here is derived from an EMBL/GenBank/DDBJ whole genome shotgun (WGS) entry which is preliminary data.</text>
</comment>
<feature type="signal peptide" evidence="1">
    <location>
        <begin position="1"/>
        <end position="18"/>
    </location>
</feature>
<dbReference type="AlphaFoldDB" id="A0A2M8S0Q5"/>
<evidence type="ECO:0000313" key="3">
    <source>
        <dbReference type="Proteomes" id="UP000229329"/>
    </source>
</evidence>
<evidence type="ECO:0000256" key="1">
    <source>
        <dbReference type="SAM" id="SignalP"/>
    </source>
</evidence>
<evidence type="ECO:0008006" key="4">
    <source>
        <dbReference type="Google" id="ProtNLM"/>
    </source>
</evidence>
<accession>A0A2M8S0Q5</accession>
<keyword evidence="1" id="KW-0732">Signal</keyword>
<dbReference type="OrthoDB" id="5679413at2"/>
<dbReference type="EMBL" id="PHHA01000021">
    <property type="protein sequence ID" value="PJG84733.1"/>
    <property type="molecule type" value="Genomic_DNA"/>
</dbReference>
<protein>
    <recommendedName>
        <fullName evidence="4">Competence protein ComD</fullName>
    </recommendedName>
</protein>
<dbReference type="RefSeq" id="WP_100289305.1">
    <property type="nucleotide sequence ID" value="NZ_PHHA01000021.1"/>
</dbReference>
<organism evidence="2 3">
    <name type="scientific">Conservatibacter flavescens</name>
    <dbReference type="NCBI Taxonomy" id="28161"/>
    <lineage>
        <taxon>Bacteria</taxon>
        <taxon>Pseudomonadati</taxon>
        <taxon>Pseudomonadota</taxon>
        <taxon>Gammaproteobacteria</taxon>
        <taxon>Pasteurellales</taxon>
        <taxon>Pasteurellaceae</taxon>
        <taxon>Conservatibacter</taxon>
    </lineage>
</organism>
<gene>
    <name evidence="2" type="ORF">CVP05_09330</name>
</gene>
<feature type="chain" id="PRO_5014902604" description="Competence protein ComD" evidence="1">
    <location>
        <begin position="19"/>
        <end position="128"/>
    </location>
</feature>
<proteinExistence type="predicted"/>
<evidence type="ECO:0000313" key="2">
    <source>
        <dbReference type="EMBL" id="PJG84733.1"/>
    </source>
</evidence>
<dbReference type="Proteomes" id="UP000229329">
    <property type="component" value="Unassembled WGS sequence"/>
</dbReference>
<keyword evidence="3" id="KW-1185">Reference proteome</keyword>